<dbReference type="VEuPathDB" id="FungiDB:RhiirA1_445424"/>
<dbReference type="Gene3D" id="2.80.10.50">
    <property type="match status" value="1"/>
</dbReference>
<keyword evidence="2" id="KW-0677">Repeat</keyword>
<protein>
    <recommendedName>
        <fullName evidence="3">MIR domain-containing protein</fullName>
    </recommendedName>
</protein>
<dbReference type="InterPro" id="IPR016093">
    <property type="entry name" value="MIR_motif"/>
</dbReference>
<dbReference type="SMART" id="SM00472">
    <property type="entry name" value="MIR"/>
    <property type="match status" value="1"/>
</dbReference>
<dbReference type="EMBL" id="LLXL01001071">
    <property type="protein sequence ID" value="PKK66586.1"/>
    <property type="molecule type" value="Genomic_DNA"/>
</dbReference>
<accession>A0A2N1MY97</accession>
<evidence type="ECO:0000313" key="4">
    <source>
        <dbReference type="EMBL" id="PKK66586.1"/>
    </source>
</evidence>
<gene>
    <name evidence="4" type="ORF">RhiirC2_753202</name>
</gene>
<dbReference type="PANTHER" id="PTHR46809">
    <property type="entry name" value="STROMAL CELL-DERIVED FACTOR 2-LIKE PROTEIN"/>
    <property type="match status" value="1"/>
</dbReference>
<comment type="caution">
    <text evidence="4">The sequence shown here is derived from an EMBL/GenBank/DDBJ whole genome shotgun (WGS) entry which is preliminary data.</text>
</comment>
<dbReference type="AlphaFoldDB" id="A0A2N1MY97"/>
<evidence type="ECO:0000259" key="3">
    <source>
        <dbReference type="PROSITE" id="PS50919"/>
    </source>
</evidence>
<evidence type="ECO:0000256" key="1">
    <source>
        <dbReference type="ARBA" id="ARBA00022729"/>
    </source>
</evidence>
<dbReference type="SUPFAM" id="SSF82109">
    <property type="entry name" value="MIR domain"/>
    <property type="match status" value="1"/>
</dbReference>
<reference evidence="4 5" key="2">
    <citation type="submission" date="2017-10" db="EMBL/GenBank/DDBJ databases">
        <title>Extensive intraspecific genome diversity in a model arbuscular mycorrhizal fungus.</title>
        <authorList>
            <person name="Chen E.C.H."/>
            <person name="Morin E."/>
            <person name="Baudet D."/>
            <person name="Noel J."/>
            <person name="Ndikumana S."/>
            <person name="Charron P."/>
            <person name="St-Onge C."/>
            <person name="Giorgi J."/>
            <person name="Grigoriev I.V."/>
            <person name="Roux C."/>
            <person name="Martin F.M."/>
            <person name="Corradi N."/>
        </authorList>
    </citation>
    <scope>NUCLEOTIDE SEQUENCE [LARGE SCALE GENOMIC DNA]</scope>
    <source>
        <strain evidence="4 5">C2</strain>
    </source>
</reference>
<dbReference type="PROSITE" id="PS50919">
    <property type="entry name" value="MIR"/>
    <property type="match status" value="1"/>
</dbReference>
<dbReference type="PANTHER" id="PTHR46809:SF2">
    <property type="entry name" value="GH21273P"/>
    <property type="match status" value="1"/>
</dbReference>
<sequence>MEISSYSNYFFKGEFIKRVEGINSVDEIFKIFSEVVFDELKIIKFGSSIALKHVATGKYLSSWNVNYPTGSKQRVVFAGEKLSNGNALWYATCTTTNRNYQNCTYDDRFYLTHKVTGKKLCMSINHKSPTTRHAEGNLLSCRNEGDSLNWININPTNGYATYVKAKDVIIFKYNDYIFRSHDFTFTIGNKTFQEVVAHEERIGGNDEWQIEIV</sequence>
<dbReference type="VEuPathDB" id="FungiDB:FUN_012422"/>
<dbReference type="VEuPathDB" id="FungiDB:RhiirFUN_014688"/>
<evidence type="ECO:0000256" key="2">
    <source>
        <dbReference type="ARBA" id="ARBA00022737"/>
    </source>
</evidence>
<evidence type="ECO:0000313" key="5">
    <source>
        <dbReference type="Proteomes" id="UP000233469"/>
    </source>
</evidence>
<reference evidence="4 5" key="1">
    <citation type="submission" date="2016-04" db="EMBL/GenBank/DDBJ databases">
        <title>Genome analyses suggest a sexual origin of heterokaryosis in a supposedly ancient asexual fungus.</title>
        <authorList>
            <person name="Ropars J."/>
            <person name="Sedzielewska K."/>
            <person name="Noel J."/>
            <person name="Charron P."/>
            <person name="Farinelli L."/>
            <person name="Marton T."/>
            <person name="Kruger M."/>
            <person name="Pelin A."/>
            <person name="Brachmann A."/>
            <person name="Corradi N."/>
        </authorList>
    </citation>
    <scope>NUCLEOTIDE SEQUENCE [LARGE SCALE GENOMIC DNA]</scope>
    <source>
        <strain evidence="4 5">C2</strain>
    </source>
</reference>
<proteinExistence type="predicted"/>
<dbReference type="CDD" id="cd23263">
    <property type="entry name" value="beta-trefoil_MIR"/>
    <property type="match status" value="1"/>
</dbReference>
<name>A0A2N1MY97_9GLOM</name>
<dbReference type="Proteomes" id="UP000233469">
    <property type="component" value="Unassembled WGS sequence"/>
</dbReference>
<organism evidence="4 5">
    <name type="scientific">Rhizophagus irregularis</name>
    <dbReference type="NCBI Taxonomy" id="588596"/>
    <lineage>
        <taxon>Eukaryota</taxon>
        <taxon>Fungi</taxon>
        <taxon>Fungi incertae sedis</taxon>
        <taxon>Mucoromycota</taxon>
        <taxon>Glomeromycotina</taxon>
        <taxon>Glomeromycetes</taxon>
        <taxon>Glomerales</taxon>
        <taxon>Glomeraceae</taxon>
        <taxon>Rhizophagus</taxon>
    </lineage>
</organism>
<keyword evidence="1" id="KW-0732">Signal</keyword>
<feature type="domain" description="MIR" evidence="3">
    <location>
        <begin position="40"/>
        <end position="94"/>
    </location>
</feature>
<dbReference type="InterPro" id="IPR036300">
    <property type="entry name" value="MIR_dom_sf"/>
</dbReference>